<organism evidence="1 2">
    <name type="scientific">Kiloniella spongiae</name>
    <dbReference type="NCBI Taxonomy" id="1489064"/>
    <lineage>
        <taxon>Bacteria</taxon>
        <taxon>Pseudomonadati</taxon>
        <taxon>Pseudomonadota</taxon>
        <taxon>Alphaproteobacteria</taxon>
        <taxon>Rhodospirillales</taxon>
        <taxon>Kiloniellaceae</taxon>
        <taxon>Kiloniella</taxon>
    </lineage>
</organism>
<dbReference type="Proteomes" id="UP000035444">
    <property type="component" value="Unassembled WGS sequence"/>
</dbReference>
<protein>
    <submittedName>
        <fullName evidence="1">Uncharacterized protein</fullName>
    </submittedName>
</protein>
<gene>
    <name evidence="1" type="ORF">WH96_02165</name>
</gene>
<evidence type="ECO:0000313" key="2">
    <source>
        <dbReference type="Proteomes" id="UP000035444"/>
    </source>
</evidence>
<evidence type="ECO:0000313" key="1">
    <source>
        <dbReference type="EMBL" id="KLN62338.1"/>
    </source>
</evidence>
<keyword evidence="2" id="KW-1185">Reference proteome</keyword>
<comment type="caution">
    <text evidence="1">The sequence shown here is derived from an EMBL/GenBank/DDBJ whole genome shotgun (WGS) entry which is preliminary data.</text>
</comment>
<proteinExistence type="predicted"/>
<reference evidence="1 2" key="1">
    <citation type="submission" date="2015-03" db="EMBL/GenBank/DDBJ databases">
        <title>Genome Sequence of Kiloniella spongiae MEBiC09566, isolated from a marine sponge.</title>
        <authorList>
            <person name="Shao Z."/>
            <person name="Wang L."/>
            <person name="Li X."/>
        </authorList>
    </citation>
    <scope>NUCLEOTIDE SEQUENCE [LARGE SCALE GENOMIC DNA]</scope>
    <source>
        <strain evidence="1 2">MEBiC09566</strain>
    </source>
</reference>
<dbReference type="EMBL" id="LAQL01000002">
    <property type="protein sequence ID" value="KLN62338.1"/>
    <property type="molecule type" value="Genomic_DNA"/>
</dbReference>
<accession>A0A0H2MIU8</accession>
<dbReference type="AlphaFoldDB" id="A0A0H2MIU8"/>
<name>A0A0H2MIU8_9PROT</name>
<sequence length="248" mass="28869">MPQVKESDRERHERILYPQQTDQEGMLDQVGRGLKTHLKILFPIFNENPTDHEQREFETELDASLNHWGINSQIPGIKDPSTGPLVFMFLKEMEKFPHMTDTERGEFFDSLDEFGKLPGQGTIAQTIRLKSQRIERKGDEAIKFPRTMTDTELLDEIKNNYDRIDQTKQLMDLLEFKPKKSKSKASKPKGFKPKSIYGVGKEIAEKMAVVNLNRERKANDRLFEELNRRPSLSFGDEETRILKQSLFP</sequence>
<dbReference type="RefSeq" id="WP_047762461.1">
    <property type="nucleotide sequence ID" value="NZ_LAQL01000002.1"/>
</dbReference>